<dbReference type="Pfam" id="PF00153">
    <property type="entry name" value="Mito_carr"/>
    <property type="match status" value="1"/>
</dbReference>
<evidence type="ECO:0000313" key="9">
    <source>
        <dbReference type="EMBL" id="JAG27370.1"/>
    </source>
</evidence>
<reference evidence="10" key="2">
    <citation type="submission" date="2014-07" db="EMBL/GenBank/DDBJ databases">
        <authorList>
            <person name="Hull J."/>
        </authorList>
    </citation>
    <scope>NUCLEOTIDE SEQUENCE</scope>
</reference>
<dbReference type="SUPFAM" id="SSF103506">
    <property type="entry name" value="Mitochondrial carrier"/>
    <property type="match status" value="1"/>
</dbReference>
<keyword evidence="4 7" id="KW-0812">Transmembrane</keyword>
<evidence type="ECO:0000256" key="5">
    <source>
        <dbReference type="ARBA" id="ARBA00022737"/>
    </source>
</evidence>
<organism evidence="10">
    <name type="scientific">Lygus hesperus</name>
    <name type="common">Western plant bug</name>
    <dbReference type="NCBI Taxonomy" id="30085"/>
    <lineage>
        <taxon>Eukaryota</taxon>
        <taxon>Metazoa</taxon>
        <taxon>Ecdysozoa</taxon>
        <taxon>Arthropoda</taxon>
        <taxon>Hexapoda</taxon>
        <taxon>Insecta</taxon>
        <taxon>Pterygota</taxon>
        <taxon>Neoptera</taxon>
        <taxon>Paraneoptera</taxon>
        <taxon>Hemiptera</taxon>
        <taxon>Heteroptera</taxon>
        <taxon>Panheteroptera</taxon>
        <taxon>Cimicomorpha</taxon>
        <taxon>Miridae</taxon>
        <taxon>Mirini</taxon>
        <taxon>Lygus</taxon>
    </lineage>
</organism>
<gene>
    <name evidence="10" type="primary">TPC1_0</name>
    <name evidence="9" type="synonym">TPC1_1</name>
    <name evidence="9" type="ORF">CM83_5316</name>
    <name evidence="10" type="ORF">CM83_5319</name>
</gene>
<keyword evidence="3 8" id="KW-0813">Transport</keyword>
<dbReference type="InterPro" id="IPR002067">
    <property type="entry name" value="MCP"/>
</dbReference>
<dbReference type="GO" id="GO:0055085">
    <property type="term" value="P:transmembrane transport"/>
    <property type="evidence" value="ECO:0007669"/>
    <property type="project" value="InterPro"/>
</dbReference>
<evidence type="ECO:0000256" key="1">
    <source>
        <dbReference type="ARBA" id="ARBA00004141"/>
    </source>
</evidence>
<protein>
    <submittedName>
        <fullName evidence="10">Mitochondrial thiamine pyrophosphate carrier 1</fullName>
    </submittedName>
</protein>
<evidence type="ECO:0000256" key="8">
    <source>
        <dbReference type="RuleBase" id="RU000488"/>
    </source>
</evidence>
<dbReference type="PROSITE" id="PS50920">
    <property type="entry name" value="SOLCAR"/>
    <property type="match status" value="1"/>
</dbReference>
<dbReference type="GO" id="GO:0016020">
    <property type="term" value="C:membrane"/>
    <property type="evidence" value="ECO:0007669"/>
    <property type="project" value="UniProtKB-SubCell"/>
</dbReference>
<evidence type="ECO:0000313" key="10">
    <source>
        <dbReference type="EMBL" id="JAG27372.1"/>
    </source>
</evidence>
<name>A0A0A9Y2U2_LYGHE</name>
<evidence type="ECO:0000256" key="2">
    <source>
        <dbReference type="ARBA" id="ARBA00006375"/>
    </source>
</evidence>
<accession>A0A0A9Y2U2</accession>
<evidence type="ECO:0000256" key="7">
    <source>
        <dbReference type="PROSITE-ProRule" id="PRU00282"/>
    </source>
</evidence>
<dbReference type="Gene3D" id="1.50.40.10">
    <property type="entry name" value="Mitochondrial carrier domain"/>
    <property type="match status" value="1"/>
</dbReference>
<feature type="repeat" description="Solcar" evidence="7">
    <location>
        <begin position="27"/>
        <end position="108"/>
    </location>
</feature>
<comment type="subcellular location">
    <subcellularLocation>
        <location evidence="1">Membrane</location>
        <topology evidence="1">Multi-pass membrane protein</topology>
    </subcellularLocation>
</comment>
<proteinExistence type="inferred from homology"/>
<comment type="similarity">
    <text evidence="2 8">Belongs to the mitochondrial carrier (TC 2.A.29) family.</text>
</comment>
<evidence type="ECO:0000256" key="3">
    <source>
        <dbReference type="ARBA" id="ARBA00022448"/>
    </source>
</evidence>
<keyword evidence="6 7" id="KW-0472">Membrane</keyword>
<dbReference type="PRINTS" id="PR00926">
    <property type="entry name" value="MITOCARRIER"/>
</dbReference>
<dbReference type="EMBL" id="GBHO01016234">
    <property type="protein sequence ID" value="JAG27370.1"/>
    <property type="molecule type" value="Transcribed_RNA"/>
</dbReference>
<dbReference type="EMBL" id="GBHO01016232">
    <property type="protein sequence ID" value="JAG27372.1"/>
    <property type="molecule type" value="Transcribed_RNA"/>
</dbReference>
<sequence length="108" mass="12082">MYILFGSSCFYTEQRVRKCIQDHTLFRISTASLVSGSIAGAIGTTVSYPFDCIRTRLAAVPNTQHLQLCQVLRTTYRYSGVKGFYDGLLPSLVGIVPYMGLQFSIYHT</sequence>
<dbReference type="InterPro" id="IPR023395">
    <property type="entry name" value="MCP_dom_sf"/>
</dbReference>
<dbReference type="PANTHER" id="PTHR24089">
    <property type="entry name" value="SOLUTE CARRIER FAMILY 25"/>
    <property type="match status" value="1"/>
</dbReference>
<dbReference type="AlphaFoldDB" id="A0A0A9Y2U2"/>
<dbReference type="InterPro" id="IPR018108">
    <property type="entry name" value="MCP_transmembrane"/>
</dbReference>
<evidence type="ECO:0000256" key="6">
    <source>
        <dbReference type="ARBA" id="ARBA00023136"/>
    </source>
</evidence>
<keyword evidence="5" id="KW-0677">Repeat</keyword>
<reference evidence="10" key="1">
    <citation type="journal article" date="2014" name="PLoS ONE">
        <title>Transcriptome-Based Identification of ABC Transporters in the Western Tarnished Plant Bug Lygus hesperus.</title>
        <authorList>
            <person name="Hull J.J."/>
            <person name="Chaney K."/>
            <person name="Geib S.M."/>
            <person name="Fabrick J.A."/>
            <person name="Brent C.S."/>
            <person name="Walsh D."/>
            <person name="Lavine L.C."/>
        </authorList>
    </citation>
    <scope>NUCLEOTIDE SEQUENCE</scope>
</reference>
<evidence type="ECO:0000256" key="4">
    <source>
        <dbReference type="ARBA" id="ARBA00022692"/>
    </source>
</evidence>